<feature type="region of interest" description="Disordered" evidence="1">
    <location>
        <begin position="149"/>
        <end position="179"/>
    </location>
</feature>
<sequence>MFLPLDKAPSARTLLVNSIHPDSGTLLRDVPMTHHVLPPFSTPNLYVYPPGPTTRSPPWANPDTLRSPFSSGPVRNLSLALPRQSPRTHEQTWKKGRDTFVPSWVFTYFGLAAIHTDRSPRLGGRRQMLKSDWPLRWVDHGDRWATTGAPELAGDFGRRGTSGTRRSLRPDRPGGLRMRPGDFCRAAPVKTPRHRAPFEHTVGIGFELGAID</sequence>
<dbReference type="EMBL" id="MTYJ01000094">
    <property type="protein sequence ID" value="OQV15064.1"/>
    <property type="molecule type" value="Genomic_DNA"/>
</dbReference>
<name>A0A1W0WIM7_HYPEX</name>
<organism evidence="2 3">
    <name type="scientific">Hypsibius exemplaris</name>
    <name type="common">Freshwater tardigrade</name>
    <dbReference type="NCBI Taxonomy" id="2072580"/>
    <lineage>
        <taxon>Eukaryota</taxon>
        <taxon>Metazoa</taxon>
        <taxon>Ecdysozoa</taxon>
        <taxon>Tardigrada</taxon>
        <taxon>Eutardigrada</taxon>
        <taxon>Parachela</taxon>
        <taxon>Hypsibioidea</taxon>
        <taxon>Hypsibiidae</taxon>
        <taxon>Hypsibius</taxon>
    </lineage>
</organism>
<keyword evidence="3" id="KW-1185">Reference proteome</keyword>
<evidence type="ECO:0000256" key="1">
    <source>
        <dbReference type="SAM" id="MobiDB-lite"/>
    </source>
</evidence>
<accession>A0A1W0WIM7</accession>
<proteinExistence type="predicted"/>
<dbReference type="AlphaFoldDB" id="A0A1W0WIM7"/>
<gene>
    <name evidence="2" type="ORF">BV898_10696</name>
</gene>
<dbReference type="Proteomes" id="UP000192578">
    <property type="component" value="Unassembled WGS sequence"/>
</dbReference>
<comment type="caution">
    <text evidence="2">The sequence shown here is derived from an EMBL/GenBank/DDBJ whole genome shotgun (WGS) entry which is preliminary data.</text>
</comment>
<evidence type="ECO:0000313" key="3">
    <source>
        <dbReference type="Proteomes" id="UP000192578"/>
    </source>
</evidence>
<protein>
    <submittedName>
        <fullName evidence="2">Uncharacterized protein</fullName>
    </submittedName>
</protein>
<reference evidence="3" key="1">
    <citation type="submission" date="2017-01" db="EMBL/GenBank/DDBJ databases">
        <title>Comparative genomics of anhydrobiosis in the tardigrade Hypsibius dujardini.</title>
        <authorList>
            <person name="Yoshida Y."/>
            <person name="Koutsovoulos G."/>
            <person name="Laetsch D."/>
            <person name="Stevens L."/>
            <person name="Kumar S."/>
            <person name="Horikawa D."/>
            <person name="Ishino K."/>
            <person name="Komine S."/>
            <person name="Tomita M."/>
            <person name="Blaxter M."/>
            <person name="Arakawa K."/>
        </authorList>
    </citation>
    <scope>NUCLEOTIDE SEQUENCE [LARGE SCALE GENOMIC DNA]</scope>
    <source>
        <strain evidence="3">Z151</strain>
    </source>
</reference>
<evidence type="ECO:0000313" key="2">
    <source>
        <dbReference type="EMBL" id="OQV15064.1"/>
    </source>
</evidence>
<feature type="compositionally biased region" description="Basic and acidic residues" evidence="1">
    <location>
        <begin position="168"/>
        <end position="179"/>
    </location>
</feature>